<accession>A0A1F7YZS1</accession>
<dbReference type="EMBL" id="MGGP01000013">
    <property type="protein sequence ID" value="OGM32684.1"/>
    <property type="molecule type" value="Genomic_DNA"/>
</dbReference>
<proteinExistence type="predicted"/>
<reference evidence="2 3" key="1">
    <citation type="journal article" date="2016" name="Nat. Commun.">
        <title>Thousands of microbial genomes shed light on interconnected biogeochemical processes in an aquifer system.</title>
        <authorList>
            <person name="Anantharaman K."/>
            <person name="Brown C.T."/>
            <person name="Hug L.A."/>
            <person name="Sharon I."/>
            <person name="Castelle C.J."/>
            <person name="Probst A.J."/>
            <person name="Thomas B.C."/>
            <person name="Singh A."/>
            <person name="Wilkins M.J."/>
            <person name="Karaoz U."/>
            <person name="Brodie E.L."/>
            <person name="Williams K.H."/>
            <person name="Hubbard S.S."/>
            <person name="Banfield J.F."/>
        </authorList>
    </citation>
    <scope>NUCLEOTIDE SEQUENCE [LARGE SCALE GENOMIC DNA]</scope>
</reference>
<keyword evidence="1" id="KW-1133">Transmembrane helix</keyword>
<comment type="caution">
    <text evidence="2">The sequence shown here is derived from an EMBL/GenBank/DDBJ whole genome shotgun (WGS) entry which is preliminary data.</text>
</comment>
<sequence>MDNSNSAMIVYVATSLTGLVGAITGLASVWFAYLNYSRDNVRVRVKALKGMKTFVPGQGASNESFLVITAANAGRRPVIINKAAFVSLKSRGGAISADSMRLGAQELKEGKAIDYMMDEEGIDYSDVSHVAVYDSVGNEYKYYLTSWYIRFFYWFLDITYIRRKPVKAPKAPTKKHSG</sequence>
<evidence type="ECO:0000313" key="2">
    <source>
        <dbReference type="EMBL" id="OGM32684.1"/>
    </source>
</evidence>
<name>A0A1F7YZS1_9BACT</name>
<dbReference type="Proteomes" id="UP000178870">
    <property type="component" value="Unassembled WGS sequence"/>
</dbReference>
<dbReference type="AlphaFoldDB" id="A0A1F7YZS1"/>
<gene>
    <name evidence="2" type="ORF">A2803_01340</name>
</gene>
<evidence type="ECO:0000256" key="1">
    <source>
        <dbReference type="SAM" id="Phobius"/>
    </source>
</evidence>
<keyword evidence="1" id="KW-0472">Membrane</keyword>
<protein>
    <submittedName>
        <fullName evidence="2">Uncharacterized protein</fullName>
    </submittedName>
</protein>
<feature type="transmembrane region" description="Helical" evidence="1">
    <location>
        <begin position="6"/>
        <end position="34"/>
    </location>
</feature>
<keyword evidence="1" id="KW-0812">Transmembrane</keyword>
<organism evidence="2 3">
    <name type="scientific">Candidatus Woesebacteria bacterium RIFCSPHIGHO2_01_FULL_44_21</name>
    <dbReference type="NCBI Taxonomy" id="1802503"/>
    <lineage>
        <taxon>Bacteria</taxon>
        <taxon>Candidatus Woeseibacteriota</taxon>
    </lineage>
</organism>
<evidence type="ECO:0000313" key="3">
    <source>
        <dbReference type="Proteomes" id="UP000178870"/>
    </source>
</evidence>